<protein>
    <submittedName>
        <fullName evidence="5">Uncharacterized protein</fullName>
    </submittedName>
</protein>
<dbReference type="SUPFAM" id="SSF81901">
    <property type="entry name" value="HCP-like"/>
    <property type="match status" value="1"/>
</dbReference>
<evidence type="ECO:0000256" key="1">
    <source>
        <dbReference type="ARBA" id="ARBA00022737"/>
    </source>
</evidence>
<evidence type="ECO:0000313" key="6">
    <source>
        <dbReference type="Proteomes" id="UP000663851"/>
    </source>
</evidence>
<dbReference type="PANTHER" id="PTHR45641">
    <property type="entry name" value="TETRATRICOPEPTIDE REPEAT PROTEIN (AFU_ORTHOLOGUE AFUA_6G03870)"/>
    <property type="match status" value="1"/>
</dbReference>
<comment type="caution">
    <text evidence="5">The sequence shown here is derived from an EMBL/GenBank/DDBJ whole genome shotgun (WGS) entry which is preliminary data.</text>
</comment>
<dbReference type="Proteomes" id="UP000663851">
    <property type="component" value="Unassembled WGS sequence"/>
</dbReference>
<dbReference type="AlphaFoldDB" id="A0A820RQL6"/>
<keyword evidence="1" id="KW-0677">Repeat</keyword>
<dbReference type="PROSITE" id="PS50005">
    <property type="entry name" value="TPR"/>
    <property type="match status" value="1"/>
</dbReference>
<dbReference type="InterPro" id="IPR011990">
    <property type="entry name" value="TPR-like_helical_dom_sf"/>
</dbReference>
<evidence type="ECO:0000313" key="4">
    <source>
        <dbReference type="EMBL" id="CAF3287383.1"/>
    </source>
</evidence>
<dbReference type="Proteomes" id="UP000663833">
    <property type="component" value="Unassembled WGS sequence"/>
</dbReference>
<accession>A0A820RQL6</accession>
<sequence>MDIQLKNSTSPLNDLATTYFKIGYINNCMKDYKNAKIHYEKALEFASPTNFIDQKEILHNRLFIIKKALEIISDDYCLVAVICYNIATIHDDKTDYKRVLEFYEMAFNHVPKIDEEVNDLLVKIYNNMTRIYKTRFNYQQVIHYWKKVLEIELNSDAITKDHAALATSYSNEGTIYFCMRNYKVALQNYEKALEIVTKRSSVCCRISKLYRRY</sequence>
<organism evidence="5 6">
    <name type="scientific">Rotaria socialis</name>
    <dbReference type="NCBI Taxonomy" id="392032"/>
    <lineage>
        <taxon>Eukaryota</taxon>
        <taxon>Metazoa</taxon>
        <taxon>Spiralia</taxon>
        <taxon>Gnathifera</taxon>
        <taxon>Rotifera</taxon>
        <taxon>Eurotatoria</taxon>
        <taxon>Bdelloidea</taxon>
        <taxon>Philodinida</taxon>
        <taxon>Philodinidae</taxon>
        <taxon>Rotaria</taxon>
    </lineage>
</organism>
<keyword evidence="2 3" id="KW-0802">TPR repeat</keyword>
<proteinExistence type="predicted"/>
<evidence type="ECO:0000256" key="2">
    <source>
        <dbReference type="ARBA" id="ARBA00022803"/>
    </source>
</evidence>
<dbReference type="SMART" id="SM00028">
    <property type="entry name" value="TPR"/>
    <property type="match status" value="4"/>
</dbReference>
<dbReference type="Pfam" id="PF13424">
    <property type="entry name" value="TPR_12"/>
    <property type="match status" value="1"/>
</dbReference>
<feature type="repeat" description="TPR" evidence="3">
    <location>
        <begin position="166"/>
        <end position="199"/>
    </location>
</feature>
<gene>
    <name evidence="5" type="ORF">HFQ381_LOCUS23293</name>
    <name evidence="4" type="ORF">LUA448_LOCUS6952</name>
</gene>
<name>A0A820RQL6_9BILA</name>
<evidence type="ECO:0000256" key="3">
    <source>
        <dbReference type="PROSITE-ProRule" id="PRU00339"/>
    </source>
</evidence>
<dbReference type="Pfam" id="PF13181">
    <property type="entry name" value="TPR_8"/>
    <property type="match status" value="1"/>
</dbReference>
<dbReference type="Gene3D" id="1.25.40.10">
    <property type="entry name" value="Tetratricopeptide repeat domain"/>
    <property type="match status" value="3"/>
</dbReference>
<evidence type="ECO:0000313" key="5">
    <source>
        <dbReference type="EMBL" id="CAF4443101.1"/>
    </source>
</evidence>
<reference evidence="5" key="1">
    <citation type="submission" date="2021-02" db="EMBL/GenBank/DDBJ databases">
        <authorList>
            <person name="Nowell W R."/>
        </authorList>
    </citation>
    <scope>NUCLEOTIDE SEQUENCE</scope>
</reference>
<dbReference type="PANTHER" id="PTHR45641:SF1">
    <property type="entry name" value="AAA+ ATPASE DOMAIN-CONTAINING PROTEIN"/>
    <property type="match status" value="1"/>
</dbReference>
<dbReference type="EMBL" id="CAJOBO010002298">
    <property type="protein sequence ID" value="CAF4443101.1"/>
    <property type="molecule type" value="Genomic_DNA"/>
</dbReference>
<dbReference type="EMBL" id="CAJNYD010000682">
    <property type="protein sequence ID" value="CAF3287383.1"/>
    <property type="molecule type" value="Genomic_DNA"/>
</dbReference>
<dbReference type="InterPro" id="IPR019734">
    <property type="entry name" value="TPR_rpt"/>
</dbReference>